<proteinExistence type="predicted"/>
<evidence type="ECO:0000313" key="4">
    <source>
        <dbReference type="Proteomes" id="UP001595645"/>
    </source>
</evidence>
<dbReference type="InterPro" id="IPR005297">
    <property type="entry name" value="Lipoprotein_repeat"/>
</dbReference>
<evidence type="ECO:0008006" key="5">
    <source>
        <dbReference type="Google" id="ProtNLM"/>
    </source>
</evidence>
<accession>A0ABV7P0L1</accession>
<dbReference type="PANTHER" id="PTHR39335:SF1">
    <property type="entry name" value="BLL4220 PROTEIN"/>
    <property type="match status" value="1"/>
</dbReference>
<keyword evidence="2" id="KW-0732">Signal</keyword>
<feature type="region of interest" description="Disordered" evidence="1">
    <location>
        <begin position="198"/>
        <end position="224"/>
    </location>
</feature>
<comment type="caution">
    <text evidence="3">The sequence shown here is derived from an EMBL/GenBank/DDBJ whole genome shotgun (WGS) entry which is preliminary data.</text>
</comment>
<feature type="chain" id="PRO_5046437950" description="Lipoprotein" evidence="2">
    <location>
        <begin position="22"/>
        <end position="306"/>
    </location>
</feature>
<dbReference type="Proteomes" id="UP001595645">
    <property type="component" value="Unassembled WGS sequence"/>
</dbReference>
<dbReference type="Pfam" id="PF03640">
    <property type="entry name" value="Lipoprotein_15"/>
    <property type="match status" value="2"/>
</dbReference>
<reference evidence="4" key="1">
    <citation type="journal article" date="2019" name="Int. J. Syst. Evol. Microbiol.">
        <title>The Global Catalogue of Microorganisms (GCM) 10K type strain sequencing project: providing services to taxonomists for standard genome sequencing and annotation.</title>
        <authorList>
            <consortium name="The Broad Institute Genomics Platform"/>
            <consortium name="The Broad Institute Genome Sequencing Center for Infectious Disease"/>
            <person name="Wu L."/>
            <person name="Ma J."/>
        </authorList>
    </citation>
    <scope>NUCLEOTIDE SEQUENCE [LARGE SCALE GENOMIC DNA]</scope>
    <source>
        <strain evidence="4">CGMCC 4.7676</strain>
    </source>
</reference>
<feature type="signal peptide" evidence="2">
    <location>
        <begin position="1"/>
        <end position="21"/>
    </location>
</feature>
<organism evidence="3 4">
    <name type="scientific">Amycolatopsis speibonae</name>
    <dbReference type="NCBI Taxonomy" id="1450224"/>
    <lineage>
        <taxon>Bacteria</taxon>
        <taxon>Bacillati</taxon>
        <taxon>Actinomycetota</taxon>
        <taxon>Actinomycetes</taxon>
        <taxon>Pseudonocardiales</taxon>
        <taxon>Pseudonocardiaceae</taxon>
        <taxon>Amycolatopsis</taxon>
    </lineage>
</organism>
<dbReference type="RefSeq" id="WP_378241394.1">
    <property type="nucleotide sequence ID" value="NZ_JBHRWK010000038.1"/>
</dbReference>
<dbReference type="PANTHER" id="PTHR39335">
    <property type="entry name" value="BLL4220 PROTEIN"/>
    <property type="match status" value="1"/>
</dbReference>
<sequence length="306" mass="31182">MRSKRAVSSVVFIAAAALSLAACGSDSPASTPAQEAAQVNAGASPVLLAAGTAKANNAQPGTGDWAVGTDGTPNTATQEVSRTWVQLRAAEAGALGPVVVNGAGLTLYRFDKDTAKPSKSTCDGACAKTWPPVLVNTGSKIFLAGVKKSAVGTVKRNDGSLQVTIGGWPVYRFAKDVKPGDTKGQGVGGTWFGVAPAGQKAQRLNESPAEAAPPEQAAPEDRQSSTSAILFDGKNFSDNEPSQGIAGPGCKNVARPNVTSSVSVSGSLKLWSEKDCKGRSVVIDGDVADLATIDFDDQLASVFFGS</sequence>
<gene>
    <name evidence="3" type="ORF">ACFOSH_24560</name>
</gene>
<protein>
    <recommendedName>
        <fullName evidence="5">Lipoprotein</fullName>
    </recommendedName>
</protein>
<dbReference type="EMBL" id="JBHRWK010000038">
    <property type="protein sequence ID" value="MFC3452621.1"/>
    <property type="molecule type" value="Genomic_DNA"/>
</dbReference>
<evidence type="ECO:0000256" key="2">
    <source>
        <dbReference type="SAM" id="SignalP"/>
    </source>
</evidence>
<evidence type="ECO:0000256" key="1">
    <source>
        <dbReference type="SAM" id="MobiDB-lite"/>
    </source>
</evidence>
<evidence type="ECO:0000313" key="3">
    <source>
        <dbReference type="EMBL" id="MFC3452621.1"/>
    </source>
</evidence>
<dbReference type="PROSITE" id="PS51257">
    <property type="entry name" value="PROKAR_LIPOPROTEIN"/>
    <property type="match status" value="1"/>
</dbReference>
<name>A0ABV7P0L1_9PSEU</name>
<keyword evidence="4" id="KW-1185">Reference proteome</keyword>
<feature type="compositionally biased region" description="Low complexity" evidence="1">
    <location>
        <begin position="206"/>
        <end position="217"/>
    </location>
</feature>